<organism evidence="2 3">
    <name type="scientific">Streptomyces durbertensis</name>
    <dbReference type="NCBI Taxonomy" id="2448886"/>
    <lineage>
        <taxon>Bacteria</taxon>
        <taxon>Bacillati</taxon>
        <taxon>Actinomycetota</taxon>
        <taxon>Actinomycetes</taxon>
        <taxon>Kitasatosporales</taxon>
        <taxon>Streptomycetaceae</taxon>
        <taxon>Streptomyces</taxon>
    </lineage>
</organism>
<dbReference type="RefSeq" id="WP_182855223.1">
    <property type="nucleotide sequence ID" value="NZ_WMLF01000104.1"/>
</dbReference>
<dbReference type="Pfam" id="PF11271">
    <property type="entry name" value="PorA"/>
    <property type="match status" value="1"/>
</dbReference>
<keyword evidence="1" id="KW-0812">Transmembrane</keyword>
<keyword evidence="1" id="KW-1133">Transmembrane helix</keyword>
<feature type="transmembrane region" description="Helical" evidence="1">
    <location>
        <begin position="288"/>
        <end position="308"/>
    </location>
</feature>
<gene>
    <name evidence="2" type="ORF">GL263_09850</name>
</gene>
<dbReference type="EMBL" id="WMLF01000104">
    <property type="protein sequence ID" value="MBB1243858.1"/>
    <property type="molecule type" value="Genomic_DNA"/>
</dbReference>
<evidence type="ECO:0000313" key="3">
    <source>
        <dbReference type="Proteomes" id="UP000766698"/>
    </source>
</evidence>
<dbReference type="Proteomes" id="UP000766698">
    <property type="component" value="Unassembled WGS sequence"/>
</dbReference>
<proteinExistence type="predicted"/>
<accession>A0ABR6EEU0</accession>
<evidence type="ECO:0000256" key="1">
    <source>
        <dbReference type="SAM" id="Phobius"/>
    </source>
</evidence>
<keyword evidence="3" id="KW-1185">Reference proteome</keyword>
<keyword evidence="1" id="KW-0472">Membrane</keyword>
<protein>
    <submittedName>
        <fullName evidence="2">DUF3068 domain-containing protein</fullName>
    </submittedName>
</protein>
<reference evidence="3" key="1">
    <citation type="journal article" date="2020" name="Syst. Appl. Microbiol.">
        <title>Streptomyces alkaliterrae sp. nov., isolated from an alkaline soil, and emended descriptions of Streptomyces alkaliphilus, Streptomyces calidiresistens and Streptomyces durbertensis.</title>
        <authorList>
            <person name="Swiecimska M."/>
            <person name="Golinska P."/>
            <person name="Nouioui I."/>
            <person name="Wypij M."/>
            <person name="Rai M."/>
            <person name="Sangal V."/>
            <person name="Goodfellow M."/>
        </authorList>
    </citation>
    <scope>NUCLEOTIDE SEQUENCE [LARGE SCALE GENOMIC DNA]</scope>
    <source>
        <strain evidence="3">DSM 104538</strain>
    </source>
</reference>
<evidence type="ECO:0000313" key="2">
    <source>
        <dbReference type="EMBL" id="MBB1243858.1"/>
    </source>
</evidence>
<name>A0ABR6EEU0_9ACTN</name>
<sequence>MRRSASPLSLVLLGIGVFLLVLGPMLAWYVEPRAKRTPIDVDQTTVFNGTGKYFDQSAVTTRDNEPLTVTRRVMGNVAESERHDVAVWDVSTTIDTKTTLKRKDPRKSLQWTTERWVSDRETNRPVHCCGETPKKIQGEAYLKFPFGVEKRDYRWWDSTLGDAVTVKYRDKVKIKGYEGLRFTAKVEPTRTGSRQVPGLLVGMPERPQVMAEEWYENQGIELVVDQATGRILRAAIGPKLTLRAPGGEKDAVTLLESERIVFDDKTQQAQVEQASADSRKLRTVGTTAPVASGAAGVALALVGGVLVARGRREE</sequence>
<dbReference type="InterPro" id="IPR021424">
    <property type="entry name" value="PorA"/>
</dbReference>
<comment type="caution">
    <text evidence="2">The sequence shown here is derived from an EMBL/GenBank/DDBJ whole genome shotgun (WGS) entry which is preliminary data.</text>
</comment>